<protein>
    <recommendedName>
        <fullName evidence="1">Conserved hypothetical protein CHP02391 domain-containing protein</fullName>
    </recommendedName>
</protein>
<sequence length="241" mass="27063">MDYNWALAELQSFIDLTELVSPPYTPGDVLYPGDDRVTRGKTDEIIKNAQVIEQILDRVIPTWRNYLEKRDNSRWQVHRQAALRAVSEIEHREEIAEKLGDNAPQISAAALHPWAWESARSLWQSGHYRAAVQAAATKLNAETQNKVGRRDVSEKDLFWQCYSNDDPKPGKARLRPANDDGGKTASSIRRGIASLAEGLYAAIRNPASHDPLDELEEHIALEQLAVVSVLARFVDDSTVVK</sequence>
<dbReference type="Pfam" id="PF09509">
    <property type="entry name" value="Hypoth_Ymh"/>
    <property type="match status" value="1"/>
</dbReference>
<gene>
    <name evidence="2" type="ORF">B8W87_05565</name>
</gene>
<comment type="caution">
    <text evidence="2">The sequence shown here is derived from an EMBL/GenBank/DDBJ whole genome shotgun (WGS) entry which is preliminary data.</text>
</comment>
<dbReference type="RefSeq" id="WP_095343449.1">
    <property type="nucleotide sequence ID" value="NZ_NCWU01000004.1"/>
</dbReference>
<feature type="domain" description="Conserved hypothetical protein CHP02391" evidence="1">
    <location>
        <begin position="110"/>
        <end position="233"/>
    </location>
</feature>
<reference evidence="2 3" key="1">
    <citation type="submission" date="2017-04" db="EMBL/GenBank/DDBJ databases">
        <title>Kefir bacterial isolates.</title>
        <authorList>
            <person name="Kim Y."/>
            <person name="Blasche S."/>
            <person name="Patil K.R."/>
        </authorList>
    </citation>
    <scope>NUCLEOTIDE SEQUENCE [LARGE SCALE GENOMIC DNA]</scope>
    <source>
        <strain evidence="2 3">OG2-1</strain>
    </source>
</reference>
<evidence type="ECO:0000259" key="1">
    <source>
        <dbReference type="Pfam" id="PF09509"/>
    </source>
</evidence>
<evidence type="ECO:0000313" key="3">
    <source>
        <dbReference type="Proteomes" id="UP000216195"/>
    </source>
</evidence>
<dbReference type="Proteomes" id="UP000216195">
    <property type="component" value="Unassembled WGS sequence"/>
</dbReference>
<dbReference type="AlphaFoldDB" id="A0AAE5KSN0"/>
<name>A0AAE5KSN0_9MICC</name>
<accession>A0AAE5KSN0</accession>
<organism evidence="2 3">
    <name type="scientific">Rothia dentocariosa</name>
    <dbReference type="NCBI Taxonomy" id="2047"/>
    <lineage>
        <taxon>Bacteria</taxon>
        <taxon>Bacillati</taxon>
        <taxon>Actinomycetota</taxon>
        <taxon>Actinomycetes</taxon>
        <taxon>Micrococcales</taxon>
        <taxon>Micrococcaceae</taxon>
        <taxon>Rothia</taxon>
    </lineage>
</organism>
<dbReference type="InterPro" id="IPR012654">
    <property type="entry name" value="CHP02391"/>
</dbReference>
<dbReference type="EMBL" id="NCWU01000004">
    <property type="protein sequence ID" value="PAK86018.1"/>
    <property type="molecule type" value="Genomic_DNA"/>
</dbReference>
<evidence type="ECO:0000313" key="2">
    <source>
        <dbReference type="EMBL" id="PAK86018.1"/>
    </source>
</evidence>
<proteinExistence type="predicted"/>